<protein>
    <submittedName>
        <fullName evidence="1">Uncharacterized protein</fullName>
    </submittedName>
</protein>
<name>A0A559TDX1_9HYPH</name>
<organism evidence="1 2">
    <name type="scientific">Rhizobium mongolense USDA 1844</name>
    <dbReference type="NCBI Taxonomy" id="1079460"/>
    <lineage>
        <taxon>Bacteria</taxon>
        <taxon>Pseudomonadati</taxon>
        <taxon>Pseudomonadota</taxon>
        <taxon>Alphaproteobacteria</taxon>
        <taxon>Hyphomicrobiales</taxon>
        <taxon>Rhizobiaceae</taxon>
        <taxon>Rhizobium/Agrobacterium group</taxon>
        <taxon>Rhizobium</taxon>
    </lineage>
</organism>
<dbReference type="Proteomes" id="UP000319824">
    <property type="component" value="Unassembled WGS sequence"/>
</dbReference>
<dbReference type="EMBL" id="VISO01000002">
    <property type="protein sequence ID" value="TVZ72808.1"/>
    <property type="molecule type" value="Genomic_DNA"/>
</dbReference>
<reference evidence="1 2" key="1">
    <citation type="submission" date="2019-06" db="EMBL/GenBank/DDBJ databases">
        <title>Pac Bio to generate improved reference genome sequences for organisms with transposon mutant libraries (support for FEBA project).</title>
        <authorList>
            <person name="Blow M."/>
        </authorList>
    </citation>
    <scope>NUCLEOTIDE SEQUENCE [LARGE SCALE GENOMIC DNA]</scope>
    <source>
        <strain evidence="1 2">USDA 1844</strain>
    </source>
</reference>
<comment type="caution">
    <text evidence="1">The sequence shown here is derived from an EMBL/GenBank/DDBJ whole genome shotgun (WGS) entry which is preliminary data.</text>
</comment>
<dbReference type="AlphaFoldDB" id="A0A559TDX1"/>
<evidence type="ECO:0000313" key="2">
    <source>
        <dbReference type="Proteomes" id="UP000319824"/>
    </source>
</evidence>
<evidence type="ECO:0000313" key="1">
    <source>
        <dbReference type="EMBL" id="TVZ72808.1"/>
    </source>
</evidence>
<proteinExistence type="predicted"/>
<sequence>MSKNIEDEILRLKSTLKNLEGRTEPPSPEMAELITYYQHKLKAARLDMLPLDLQEHLDYEAIGSGDHEDDL</sequence>
<accession>A0A559TDX1</accession>
<gene>
    <name evidence="1" type="ORF">BCL32_0995</name>
</gene>
<dbReference type="RefSeq" id="WP_022717934.1">
    <property type="nucleotide sequence ID" value="NZ_ATTQ01000019.1"/>
</dbReference>